<dbReference type="Pfam" id="PF13305">
    <property type="entry name" value="TetR_C_33"/>
    <property type="match status" value="1"/>
</dbReference>
<evidence type="ECO:0000256" key="2">
    <source>
        <dbReference type="ARBA" id="ARBA00023163"/>
    </source>
</evidence>
<reference evidence="4" key="1">
    <citation type="submission" date="2020-03" db="EMBL/GenBank/DDBJ databases">
        <title>Draft sequencing of Paenibacilllus sp. S3N08.</title>
        <authorList>
            <person name="Kim D.-U."/>
        </authorList>
    </citation>
    <scope>NUCLEOTIDE SEQUENCE</scope>
    <source>
        <strain evidence="4">S3N08</strain>
    </source>
</reference>
<evidence type="ECO:0000256" key="1">
    <source>
        <dbReference type="ARBA" id="ARBA00023015"/>
    </source>
</evidence>
<organism evidence="4 5">
    <name type="scientific">Paenibacillus agricola</name>
    <dbReference type="NCBI Taxonomy" id="2716264"/>
    <lineage>
        <taxon>Bacteria</taxon>
        <taxon>Bacillati</taxon>
        <taxon>Bacillota</taxon>
        <taxon>Bacilli</taxon>
        <taxon>Bacillales</taxon>
        <taxon>Paenibacillaceae</taxon>
        <taxon>Paenibacillus</taxon>
    </lineage>
</organism>
<dbReference type="InterPro" id="IPR025996">
    <property type="entry name" value="MT1864/Rv1816-like_C"/>
</dbReference>
<gene>
    <name evidence="4" type="ORF">G9U52_17485</name>
</gene>
<dbReference type="RefSeq" id="WP_166151919.1">
    <property type="nucleotide sequence ID" value="NZ_JAAOIW010000006.1"/>
</dbReference>
<keyword evidence="1" id="KW-0805">Transcription regulation</keyword>
<dbReference type="SUPFAM" id="SSF46689">
    <property type="entry name" value="Homeodomain-like"/>
    <property type="match status" value="1"/>
</dbReference>
<keyword evidence="2" id="KW-0804">Transcription</keyword>
<protein>
    <submittedName>
        <fullName evidence="4">TetR/AcrR family transcriptional regulator</fullName>
    </submittedName>
</protein>
<evidence type="ECO:0000313" key="4">
    <source>
        <dbReference type="EMBL" id="NHN31628.1"/>
    </source>
</evidence>
<feature type="domain" description="HTH-type transcriptional regulator MT1864/Rv1816-like C-terminal" evidence="3">
    <location>
        <begin position="83"/>
        <end position="179"/>
    </location>
</feature>
<dbReference type="EMBL" id="JAAOIW010000006">
    <property type="protein sequence ID" value="NHN31628.1"/>
    <property type="molecule type" value="Genomic_DNA"/>
</dbReference>
<proteinExistence type="predicted"/>
<evidence type="ECO:0000259" key="3">
    <source>
        <dbReference type="Pfam" id="PF13305"/>
    </source>
</evidence>
<name>A0ABX0J6P6_9BACL</name>
<dbReference type="Gene3D" id="1.10.357.10">
    <property type="entry name" value="Tetracycline Repressor, domain 2"/>
    <property type="match status" value="1"/>
</dbReference>
<dbReference type="SUPFAM" id="SSF48498">
    <property type="entry name" value="Tetracyclin repressor-like, C-terminal domain"/>
    <property type="match status" value="1"/>
</dbReference>
<evidence type="ECO:0000313" key="5">
    <source>
        <dbReference type="Proteomes" id="UP001165962"/>
    </source>
</evidence>
<dbReference type="Gene3D" id="1.10.10.60">
    <property type="entry name" value="Homeodomain-like"/>
    <property type="match status" value="1"/>
</dbReference>
<dbReference type="Proteomes" id="UP001165962">
    <property type="component" value="Unassembled WGS sequence"/>
</dbReference>
<dbReference type="InterPro" id="IPR036271">
    <property type="entry name" value="Tet_transcr_reg_TetR-rel_C_sf"/>
</dbReference>
<comment type="caution">
    <text evidence="4">The sequence shown here is derived from an EMBL/GenBank/DDBJ whole genome shotgun (WGS) entry which is preliminary data.</text>
</comment>
<dbReference type="InterPro" id="IPR009057">
    <property type="entry name" value="Homeodomain-like_sf"/>
</dbReference>
<sequence length="189" mass="20557">MARIGLNLTTLILAATEIADNQGLEAVTLAYLAKKLKIQSPSLYNHVNGLPDLRRQLALSGLAQMSLDFRRAMADKSGDEAVEAFSYAYLAFARAHPGLYEATQRAAEPDDIEMKEAGAVLVQLALKALEGYGLKGDEAIHAVRGIRSMLHGFASLERQGGFGLKLDLDVTFRQLIHTFLEGTKAINTK</sequence>
<keyword evidence="5" id="KW-1185">Reference proteome</keyword>
<accession>A0ABX0J6P6</accession>